<sequence length="280" mass="29044">MGFSLLSGGREANVLATHGQQDGCGISQQKQCVDDDEYGAEANENVNPAEGASVHVQVDEGAQGTTGRRCRGLAVVAQLLSQNLAHEVTCGQRGENHGHRNDPAVECAGAGKGVVRRVQQEGEQGCHVHGRHADGVDHVVEPLTGGGGRAGHASNLAVSGVQTVTEREKQGNADTYTNAGRAGNQNDDACRGTCSGNCGDAVGGDAQRNSCRSEVACYSAVDPAGVGGNANAGLLRCFKRAQGVRKLRRKSRCGRGVRGVRCLRGGHAHSFLIGERSEGE</sequence>
<dbReference type="HOGENOM" id="CLU_993523_0_0_11"/>
<proteinExistence type="predicted"/>
<evidence type="ECO:0000313" key="2">
    <source>
        <dbReference type="Proteomes" id="UP000001883"/>
    </source>
</evidence>
<reference evidence="1 2" key="3">
    <citation type="journal article" date="2010" name="Sequencing">
        <title>Complete Genome Sequence of Rothia mucilaginosa DY-18: A Clinical Isolate with Dense Meshwork-Like Structures from a Persistent Apical Periodontitis Lesion.</title>
        <authorList>
            <person name="Yamane K."/>
            <person name="Nambu T."/>
            <person name="Yamanaka T."/>
            <person name="Mashimo C."/>
            <person name="Sugimori C."/>
            <person name="Leung K.-P."/>
            <person name="Fukushima H."/>
        </authorList>
    </citation>
    <scope>NUCLEOTIDE SEQUENCE [LARGE SCALE GENOMIC DNA]</scope>
    <source>
        <strain evidence="1 2">DY-18</strain>
    </source>
</reference>
<dbReference type="Proteomes" id="UP000001883">
    <property type="component" value="Chromosome"/>
</dbReference>
<dbReference type="EMBL" id="AP011540">
    <property type="protein sequence ID" value="BAI65388.1"/>
    <property type="molecule type" value="Genomic_DNA"/>
</dbReference>
<organism evidence="1 2">
    <name type="scientific">Rothia mucilaginosa (strain DY-18)</name>
    <name type="common">Stomatococcus mucilaginosus</name>
    <dbReference type="NCBI Taxonomy" id="680646"/>
    <lineage>
        <taxon>Bacteria</taxon>
        <taxon>Bacillati</taxon>
        <taxon>Actinomycetota</taxon>
        <taxon>Actinomycetes</taxon>
        <taxon>Micrococcales</taxon>
        <taxon>Micrococcaceae</taxon>
        <taxon>Rothia</taxon>
    </lineage>
</organism>
<reference evidence="1 2" key="2">
    <citation type="journal article" date="2010" name="J Osaka Dent Univ">
        <title>Isolation and identification of Rothia mucilaginosa from persistent apical periodontitis lesions.</title>
        <authorList>
            <person name="Yamane K."/>
            <person name="Yoshida M."/>
            <person name="Fujihira T."/>
            <person name="Baba T."/>
            <person name="Tsuji N."/>
            <person name="Hayashi H."/>
            <person name="Sugimori C."/>
            <person name="Yamanaka T."/>
            <person name="Mashimo C."/>
            <person name="Nambu T."/>
            <person name="Kawai H."/>
            <person name="Fukushima H."/>
        </authorList>
    </citation>
    <scope>NUCLEOTIDE SEQUENCE [LARGE SCALE GENOMIC DNA]</scope>
    <source>
        <strain evidence="1 2">DY-18</strain>
    </source>
</reference>
<dbReference type="KEGG" id="rmu:RMDY18_15560"/>
<keyword evidence="2" id="KW-1185">Reference proteome</keyword>
<accession>D2NP20</accession>
<gene>
    <name evidence="1" type="ordered locus">RMDY18_15560</name>
</gene>
<dbReference type="AlphaFoldDB" id="D2NP20"/>
<name>D2NP20_ROTMD</name>
<protein>
    <submittedName>
        <fullName evidence="1">Dehydrogenase</fullName>
    </submittedName>
</protein>
<reference evidence="2" key="1">
    <citation type="submission" date="2009-07" db="EMBL/GenBank/DDBJ databases">
        <title>Complete genome sequence of Rothia mucilaginosa DJ.</title>
        <authorList>
            <person name="Yamane K."/>
            <person name="Nambu T."/>
            <person name="Mashimo C."/>
            <person name="Sugimori C."/>
            <person name="Yamanaka T."/>
            <person name="Leung K."/>
            <person name="Fukushima H."/>
        </authorList>
    </citation>
    <scope>NUCLEOTIDE SEQUENCE [LARGE SCALE GENOMIC DNA]</scope>
    <source>
        <strain evidence="2">DY-18</strain>
    </source>
</reference>
<evidence type="ECO:0000313" key="1">
    <source>
        <dbReference type="EMBL" id="BAI65388.1"/>
    </source>
</evidence>